<feature type="region of interest" description="Disordered" evidence="1">
    <location>
        <begin position="209"/>
        <end position="251"/>
    </location>
</feature>
<evidence type="ECO:0000313" key="3">
    <source>
        <dbReference type="EMBL" id="KAF9062056.1"/>
    </source>
</evidence>
<name>A0A9P5U0P2_9AGAR</name>
<gene>
    <name evidence="3" type="ORF">BDP27DRAFT_1406399</name>
</gene>
<reference evidence="3" key="1">
    <citation type="submission" date="2020-11" db="EMBL/GenBank/DDBJ databases">
        <authorList>
            <consortium name="DOE Joint Genome Institute"/>
            <person name="Ahrendt S."/>
            <person name="Riley R."/>
            <person name="Andreopoulos W."/>
            <person name="Labutti K."/>
            <person name="Pangilinan J."/>
            <person name="Ruiz-Duenas F.J."/>
            <person name="Barrasa J.M."/>
            <person name="Sanchez-Garcia M."/>
            <person name="Camarero S."/>
            <person name="Miyauchi S."/>
            <person name="Serrano A."/>
            <person name="Linde D."/>
            <person name="Babiker R."/>
            <person name="Drula E."/>
            <person name="Ayuso-Fernandez I."/>
            <person name="Pacheco R."/>
            <person name="Padilla G."/>
            <person name="Ferreira P."/>
            <person name="Barriuso J."/>
            <person name="Kellner H."/>
            <person name="Castanera R."/>
            <person name="Alfaro M."/>
            <person name="Ramirez L."/>
            <person name="Pisabarro A.G."/>
            <person name="Kuo A."/>
            <person name="Tritt A."/>
            <person name="Lipzen A."/>
            <person name="He G."/>
            <person name="Yan M."/>
            <person name="Ng V."/>
            <person name="Cullen D."/>
            <person name="Martin F."/>
            <person name="Rosso M.-N."/>
            <person name="Henrissat B."/>
            <person name="Hibbett D."/>
            <person name="Martinez A.T."/>
            <person name="Grigoriev I.V."/>
        </authorList>
    </citation>
    <scope>NUCLEOTIDE SEQUENCE</scope>
    <source>
        <strain evidence="3">AH 40177</strain>
    </source>
</reference>
<feature type="compositionally biased region" description="Low complexity" evidence="1">
    <location>
        <begin position="218"/>
        <end position="233"/>
    </location>
</feature>
<organism evidence="3 4">
    <name type="scientific">Rhodocollybia butyracea</name>
    <dbReference type="NCBI Taxonomy" id="206335"/>
    <lineage>
        <taxon>Eukaryota</taxon>
        <taxon>Fungi</taxon>
        <taxon>Dikarya</taxon>
        <taxon>Basidiomycota</taxon>
        <taxon>Agaricomycotina</taxon>
        <taxon>Agaricomycetes</taxon>
        <taxon>Agaricomycetidae</taxon>
        <taxon>Agaricales</taxon>
        <taxon>Marasmiineae</taxon>
        <taxon>Omphalotaceae</taxon>
        <taxon>Rhodocollybia</taxon>
    </lineage>
</organism>
<evidence type="ECO:0000313" key="4">
    <source>
        <dbReference type="Proteomes" id="UP000772434"/>
    </source>
</evidence>
<accession>A0A9P5U0P2</accession>
<sequence>MVLVPFTLPLANGAPPGYEWANRSESATSSDTAFDTGIDQRDCFRGTNRCVVCGSGLRTALQRCYGIPKVEKETWNDLKRREWIPMQAKNSPAHEPRNGLLMCATHQLAFEGLDYFIRYMPDARKFILINYNNERDLAPYHGKALALDTGHRYSPFPSVFIIHEMRVRGRHPFTPVIPDVDIEDDPPFQDWIVRDGLFDPNTRSFVRAAPRREGNGHGNKNNSNSNNNDNVVSPMPGVFGSQSTGQGQGLPLNNDVIRDILQATHQMESWKACQIEGTDWSGTAENIKKYQALSEK</sequence>
<dbReference type="EMBL" id="JADNRY010000183">
    <property type="protein sequence ID" value="KAF9062056.1"/>
    <property type="molecule type" value="Genomic_DNA"/>
</dbReference>
<dbReference type="OrthoDB" id="2124139at2759"/>
<keyword evidence="4" id="KW-1185">Reference proteome</keyword>
<dbReference type="Pfam" id="PF13391">
    <property type="entry name" value="HNH_2"/>
    <property type="match status" value="1"/>
</dbReference>
<evidence type="ECO:0000256" key="1">
    <source>
        <dbReference type="SAM" id="MobiDB-lite"/>
    </source>
</evidence>
<protein>
    <recommendedName>
        <fullName evidence="2">HNH nuclease domain-containing protein</fullName>
    </recommendedName>
</protein>
<proteinExistence type="predicted"/>
<dbReference type="Proteomes" id="UP000772434">
    <property type="component" value="Unassembled WGS sequence"/>
</dbReference>
<dbReference type="AlphaFoldDB" id="A0A9P5U0P2"/>
<feature type="domain" description="HNH nuclease" evidence="2">
    <location>
        <begin position="50"/>
        <end position="110"/>
    </location>
</feature>
<comment type="caution">
    <text evidence="3">The sequence shown here is derived from an EMBL/GenBank/DDBJ whole genome shotgun (WGS) entry which is preliminary data.</text>
</comment>
<evidence type="ECO:0000259" key="2">
    <source>
        <dbReference type="Pfam" id="PF13391"/>
    </source>
</evidence>
<dbReference type="InterPro" id="IPR003615">
    <property type="entry name" value="HNH_nuc"/>
</dbReference>